<sequence length="332" mass="34420">MVSEAEMSESISTRLAWVAVDWGSSNLRAWAMDAGGAVLAEAEAARGMLGLAPADYEPALLAVIGDWLPAEGRITVLVCGMAGARQGWREAPYRPVPTALDALAEGAVSPAVEDARLDVRLLPGLCQGADAGGFDVMRGEETQLAGLAALESGVSGLVCLPGTHAKWATLDSGRVERFHTYMTGELYRLLAERSVLAHSLSEDDLEDSACREAFSAAVAEAAAAPEAFTRTLFGLRAMDLLDDALPDGEARGAVLAARLSGLAIGLELAGACGELAAGQSVRLIGVEALCRRYALALSALGHSSEIIANRRAVLAGLGLAHAALAHDALDHD</sequence>
<comment type="caution">
    <text evidence="1">The sequence shown here is derived from an EMBL/GenBank/DDBJ whole genome shotgun (WGS) entry which is preliminary data.</text>
</comment>
<reference evidence="1 2" key="1">
    <citation type="submission" date="2019-07" db="EMBL/GenBank/DDBJ databases">
        <title>Whole genome shotgun sequence of Halomonas halophila NBRC 102604.</title>
        <authorList>
            <person name="Hosoyama A."/>
            <person name="Uohara A."/>
            <person name="Ohji S."/>
            <person name="Ichikawa N."/>
        </authorList>
    </citation>
    <scope>NUCLEOTIDE SEQUENCE [LARGE SCALE GENOMIC DNA]</scope>
    <source>
        <strain evidence="1 2">NBRC 102604</strain>
    </source>
</reference>
<dbReference type="InterPro" id="IPR042257">
    <property type="entry name" value="DGOK_C"/>
</dbReference>
<dbReference type="InterPro" id="IPR043129">
    <property type="entry name" value="ATPase_NBD"/>
</dbReference>
<dbReference type="EMBL" id="BJUS01000004">
    <property type="protein sequence ID" value="GEK72142.1"/>
    <property type="molecule type" value="Genomic_DNA"/>
</dbReference>
<organism evidence="1 2">
    <name type="scientific">Halomonas halophila</name>
    <dbReference type="NCBI Taxonomy" id="29573"/>
    <lineage>
        <taxon>Bacteria</taxon>
        <taxon>Pseudomonadati</taxon>
        <taxon>Pseudomonadota</taxon>
        <taxon>Gammaproteobacteria</taxon>
        <taxon>Oceanospirillales</taxon>
        <taxon>Halomonadaceae</taxon>
        <taxon>Halomonas</taxon>
    </lineage>
</organism>
<dbReference type="Gene3D" id="3.30.420.310">
    <property type="entry name" value="2-keto-3-deoxy-galactonokinase, C-terminal domain"/>
    <property type="match status" value="1"/>
</dbReference>
<dbReference type="InterPro" id="IPR007729">
    <property type="entry name" value="DGOK"/>
</dbReference>
<dbReference type="Pfam" id="PF05035">
    <property type="entry name" value="DGOK"/>
    <property type="match status" value="1"/>
</dbReference>
<protein>
    <submittedName>
        <fullName evidence="1">2-keto-3-deoxy-galactonokinase</fullName>
    </submittedName>
</protein>
<dbReference type="Proteomes" id="UP000321121">
    <property type="component" value="Unassembled WGS sequence"/>
</dbReference>
<gene>
    <name evidence="1" type="ORF">HHA04nite_06860</name>
</gene>
<name>A0ABQ0U0S1_9GAMM</name>
<accession>A0ABQ0U0S1</accession>
<dbReference type="InterPro" id="IPR042258">
    <property type="entry name" value="DGOK_N"/>
</dbReference>
<keyword evidence="2" id="KW-1185">Reference proteome</keyword>
<dbReference type="Gene3D" id="3.30.420.300">
    <property type="entry name" value="2-keto-3-deoxy-galactonokinase, substrate binding domain"/>
    <property type="match status" value="1"/>
</dbReference>
<dbReference type="SUPFAM" id="SSF53067">
    <property type="entry name" value="Actin-like ATPase domain"/>
    <property type="match status" value="1"/>
</dbReference>
<evidence type="ECO:0000313" key="1">
    <source>
        <dbReference type="EMBL" id="GEK72142.1"/>
    </source>
</evidence>
<evidence type="ECO:0000313" key="2">
    <source>
        <dbReference type="Proteomes" id="UP000321121"/>
    </source>
</evidence>
<proteinExistence type="predicted"/>